<sequence length="207" mass="22971">MEEARSEHCPTSLIGFLSVHHGVVGIKVAEHSNGEVHPAWHEPISDQTQSTLPYLKRPSECLQRHQLVAFETFFIDREQARMGLGFRKDEYAKGMVDPSHSPNLTSAFLEYGMTRMGTMLARRRSQGTDIVDAENAMVVIPAPSWIDKCCPKKSSGACPEAKDGNERNQCVPISGLAPRVFDPKVCVCGWKQRGEGDGWRSLADQFG</sequence>
<gene>
    <name evidence="1" type="ORF">L1987_24096</name>
</gene>
<reference evidence="2" key="1">
    <citation type="journal article" date="2022" name="Mol. Ecol. Resour.">
        <title>The genomes of chicory, endive, great burdock and yacon provide insights into Asteraceae palaeo-polyploidization history and plant inulin production.</title>
        <authorList>
            <person name="Fan W."/>
            <person name="Wang S."/>
            <person name="Wang H."/>
            <person name="Wang A."/>
            <person name="Jiang F."/>
            <person name="Liu H."/>
            <person name="Zhao H."/>
            <person name="Xu D."/>
            <person name="Zhang Y."/>
        </authorList>
    </citation>
    <scope>NUCLEOTIDE SEQUENCE [LARGE SCALE GENOMIC DNA]</scope>
    <source>
        <strain evidence="2">cv. Yunnan</strain>
    </source>
</reference>
<protein>
    <submittedName>
        <fullName evidence="1">Uncharacterized protein</fullName>
    </submittedName>
</protein>
<organism evidence="1 2">
    <name type="scientific">Smallanthus sonchifolius</name>
    <dbReference type="NCBI Taxonomy" id="185202"/>
    <lineage>
        <taxon>Eukaryota</taxon>
        <taxon>Viridiplantae</taxon>
        <taxon>Streptophyta</taxon>
        <taxon>Embryophyta</taxon>
        <taxon>Tracheophyta</taxon>
        <taxon>Spermatophyta</taxon>
        <taxon>Magnoliopsida</taxon>
        <taxon>eudicotyledons</taxon>
        <taxon>Gunneridae</taxon>
        <taxon>Pentapetalae</taxon>
        <taxon>asterids</taxon>
        <taxon>campanulids</taxon>
        <taxon>Asterales</taxon>
        <taxon>Asteraceae</taxon>
        <taxon>Asteroideae</taxon>
        <taxon>Heliantheae alliance</taxon>
        <taxon>Millerieae</taxon>
        <taxon>Smallanthus</taxon>
    </lineage>
</organism>
<evidence type="ECO:0000313" key="1">
    <source>
        <dbReference type="EMBL" id="KAI3808150.1"/>
    </source>
</evidence>
<reference evidence="1 2" key="2">
    <citation type="journal article" date="2022" name="Mol. Ecol. Resour.">
        <title>The genomes of chicory, endive, great burdock and yacon provide insights into Asteraceae paleo-polyploidization history and plant inulin production.</title>
        <authorList>
            <person name="Fan W."/>
            <person name="Wang S."/>
            <person name="Wang H."/>
            <person name="Wang A."/>
            <person name="Jiang F."/>
            <person name="Liu H."/>
            <person name="Zhao H."/>
            <person name="Xu D."/>
            <person name="Zhang Y."/>
        </authorList>
    </citation>
    <scope>NUCLEOTIDE SEQUENCE [LARGE SCALE GENOMIC DNA]</scope>
    <source>
        <strain evidence="2">cv. Yunnan</strain>
        <tissue evidence="1">Leaves</tissue>
    </source>
</reference>
<keyword evidence="2" id="KW-1185">Reference proteome</keyword>
<accession>A0ACB9IKZ2</accession>
<proteinExistence type="predicted"/>
<evidence type="ECO:0000313" key="2">
    <source>
        <dbReference type="Proteomes" id="UP001056120"/>
    </source>
</evidence>
<dbReference type="EMBL" id="CM042025">
    <property type="protein sequence ID" value="KAI3808150.1"/>
    <property type="molecule type" value="Genomic_DNA"/>
</dbReference>
<dbReference type="Proteomes" id="UP001056120">
    <property type="component" value="Linkage Group LG08"/>
</dbReference>
<name>A0ACB9IKZ2_9ASTR</name>
<comment type="caution">
    <text evidence="1">The sequence shown here is derived from an EMBL/GenBank/DDBJ whole genome shotgun (WGS) entry which is preliminary data.</text>
</comment>